<feature type="compositionally biased region" description="Acidic residues" evidence="1">
    <location>
        <begin position="112"/>
        <end position="123"/>
    </location>
</feature>
<feature type="compositionally biased region" description="Gly residues" evidence="1">
    <location>
        <begin position="334"/>
        <end position="346"/>
    </location>
</feature>
<accession>A0ABP0ANL2</accession>
<evidence type="ECO:0000313" key="3">
    <source>
        <dbReference type="Proteomes" id="UP001642482"/>
    </source>
</evidence>
<feature type="region of interest" description="Disordered" evidence="1">
    <location>
        <begin position="69"/>
        <end position="88"/>
    </location>
</feature>
<name>A0ABP0ANL2_9PEZI</name>
<proteinExistence type="predicted"/>
<sequence length="395" mass="40381">MASTNDQNPADNMSRNRRSSVTSATLSSIFRSNSISNAPSGTPIFPGPITSAAMDQNRRRRLSISTTAALGLSGGSGGNGSVSAGPSGAMGANSFAARRASMSTNSSASDSAFDENAIEDDDVTAGASRTAPNTPFARRMSFGAQAMRNFRGPGGTSPGGASSNGRLRSTLSGSAATSSASGGGLKQPQQQQQQNSFSSASGSLPPLASSPRSPRSPPVPTQSSSSYVSPRSPITIPAQQRNAPRGGSFSLSSSAAAANHANPNNTVHSPRTASDKVFFPAARADQGYNWPEQLRSRAESSVTSGSRPSFSFASGMGNSPPRASGFGGIASYTSGGGGVGNGGGVGMRHDRAKSVSDIPAPAPAQPRPAPQPRREARPKPDHFQERILKGDFYMD</sequence>
<feature type="region of interest" description="Disordered" evidence="1">
    <location>
        <begin position="289"/>
        <end position="395"/>
    </location>
</feature>
<reference evidence="2 3" key="1">
    <citation type="submission" date="2024-01" db="EMBL/GenBank/DDBJ databases">
        <authorList>
            <person name="Allen C."/>
            <person name="Tagirdzhanova G."/>
        </authorList>
    </citation>
    <scope>NUCLEOTIDE SEQUENCE [LARGE SCALE GENOMIC DNA]</scope>
</reference>
<keyword evidence="3" id="KW-1185">Reference proteome</keyword>
<feature type="compositionally biased region" description="Low complexity" evidence="1">
    <location>
        <begin position="221"/>
        <end position="233"/>
    </location>
</feature>
<comment type="caution">
    <text evidence="2">The sequence shown here is derived from an EMBL/GenBank/DDBJ whole genome shotgun (WGS) entry which is preliminary data.</text>
</comment>
<feature type="compositionally biased region" description="Low complexity" evidence="1">
    <location>
        <begin position="159"/>
        <end position="213"/>
    </location>
</feature>
<protein>
    <submittedName>
        <fullName evidence="2">Uncharacterized protein</fullName>
    </submittedName>
</protein>
<evidence type="ECO:0000313" key="2">
    <source>
        <dbReference type="EMBL" id="CAK7208822.1"/>
    </source>
</evidence>
<feature type="compositionally biased region" description="Pro residues" evidence="1">
    <location>
        <begin position="360"/>
        <end position="371"/>
    </location>
</feature>
<feature type="compositionally biased region" description="Polar residues" evidence="1">
    <location>
        <begin position="299"/>
        <end position="312"/>
    </location>
</feature>
<gene>
    <name evidence="2" type="ORF">SEUCBS140593_000283</name>
</gene>
<feature type="region of interest" description="Disordered" evidence="1">
    <location>
        <begin position="1"/>
        <end position="25"/>
    </location>
</feature>
<dbReference type="EMBL" id="CAWUHD010000002">
    <property type="protein sequence ID" value="CAK7208822.1"/>
    <property type="molecule type" value="Genomic_DNA"/>
</dbReference>
<feature type="compositionally biased region" description="Basic and acidic residues" evidence="1">
    <location>
        <begin position="372"/>
        <end position="389"/>
    </location>
</feature>
<feature type="compositionally biased region" description="Low complexity" evidence="1">
    <location>
        <begin position="248"/>
        <end position="265"/>
    </location>
</feature>
<dbReference type="Proteomes" id="UP001642482">
    <property type="component" value="Unassembled WGS sequence"/>
</dbReference>
<organism evidence="2 3">
    <name type="scientific">Sporothrix eucalyptigena</name>
    <dbReference type="NCBI Taxonomy" id="1812306"/>
    <lineage>
        <taxon>Eukaryota</taxon>
        <taxon>Fungi</taxon>
        <taxon>Dikarya</taxon>
        <taxon>Ascomycota</taxon>
        <taxon>Pezizomycotina</taxon>
        <taxon>Sordariomycetes</taxon>
        <taxon>Sordariomycetidae</taxon>
        <taxon>Ophiostomatales</taxon>
        <taxon>Ophiostomataceae</taxon>
        <taxon>Sporothrix</taxon>
    </lineage>
</organism>
<feature type="region of interest" description="Disordered" evidence="1">
    <location>
        <begin position="106"/>
        <end position="273"/>
    </location>
</feature>
<evidence type="ECO:0000256" key="1">
    <source>
        <dbReference type="SAM" id="MobiDB-lite"/>
    </source>
</evidence>